<dbReference type="SUPFAM" id="SSF56300">
    <property type="entry name" value="Metallo-dependent phosphatases"/>
    <property type="match status" value="1"/>
</dbReference>
<dbReference type="InterPro" id="IPR029052">
    <property type="entry name" value="Metallo-depent_PP-like"/>
</dbReference>
<name>X0VSF8_9ZZZZ</name>
<dbReference type="Pfam" id="PF00149">
    <property type="entry name" value="Metallophos"/>
    <property type="match status" value="1"/>
</dbReference>
<dbReference type="EMBL" id="BARS01039096">
    <property type="protein sequence ID" value="GAG15408.1"/>
    <property type="molecule type" value="Genomic_DNA"/>
</dbReference>
<evidence type="ECO:0000259" key="1">
    <source>
        <dbReference type="Pfam" id="PF00149"/>
    </source>
</evidence>
<reference evidence="2" key="1">
    <citation type="journal article" date="2014" name="Front. Microbiol.">
        <title>High frequency of phylogenetically diverse reductive dehalogenase-homologous genes in deep subseafloor sedimentary metagenomes.</title>
        <authorList>
            <person name="Kawai M."/>
            <person name="Futagami T."/>
            <person name="Toyoda A."/>
            <person name="Takaki Y."/>
            <person name="Nishi S."/>
            <person name="Hori S."/>
            <person name="Arai W."/>
            <person name="Tsubouchi T."/>
            <person name="Morono Y."/>
            <person name="Uchiyama I."/>
            <person name="Ito T."/>
            <person name="Fujiyama A."/>
            <person name="Inagaki F."/>
            <person name="Takami H."/>
        </authorList>
    </citation>
    <scope>NUCLEOTIDE SEQUENCE</scope>
    <source>
        <strain evidence="2">Expedition CK06-06</strain>
    </source>
</reference>
<dbReference type="GO" id="GO:0016787">
    <property type="term" value="F:hydrolase activity"/>
    <property type="evidence" value="ECO:0007669"/>
    <property type="project" value="InterPro"/>
</dbReference>
<dbReference type="AlphaFoldDB" id="X0VSF8"/>
<proteinExistence type="predicted"/>
<feature type="domain" description="Calcineurin-like phosphoesterase" evidence="1">
    <location>
        <begin position="14"/>
        <end position="64"/>
    </location>
</feature>
<sequence length="92" mass="10781">MNEGLIKNWNSVVETSDIVYHLGDFGFGSTPILRELLDRLNGNVILIKGNHDHYDKVRSVFPLLFQSLVLIQNRKYFALFHRPEQVETFYKD</sequence>
<gene>
    <name evidence="2" type="ORF">S01H1_59747</name>
</gene>
<dbReference type="InterPro" id="IPR004843">
    <property type="entry name" value="Calcineurin-like_PHP"/>
</dbReference>
<protein>
    <recommendedName>
        <fullName evidence="1">Calcineurin-like phosphoesterase domain-containing protein</fullName>
    </recommendedName>
</protein>
<evidence type="ECO:0000313" key="2">
    <source>
        <dbReference type="EMBL" id="GAG15408.1"/>
    </source>
</evidence>
<dbReference type="Gene3D" id="3.60.21.10">
    <property type="match status" value="1"/>
</dbReference>
<organism evidence="2">
    <name type="scientific">marine sediment metagenome</name>
    <dbReference type="NCBI Taxonomy" id="412755"/>
    <lineage>
        <taxon>unclassified sequences</taxon>
        <taxon>metagenomes</taxon>
        <taxon>ecological metagenomes</taxon>
    </lineage>
</organism>
<feature type="non-terminal residue" evidence="2">
    <location>
        <position position="92"/>
    </location>
</feature>
<accession>X0VSF8</accession>
<comment type="caution">
    <text evidence="2">The sequence shown here is derived from an EMBL/GenBank/DDBJ whole genome shotgun (WGS) entry which is preliminary data.</text>
</comment>